<proteinExistence type="predicted"/>
<evidence type="ECO:0000313" key="5">
    <source>
        <dbReference type="EMBL" id="MBL0372628.1"/>
    </source>
</evidence>
<dbReference type="CDD" id="cd06170">
    <property type="entry name" value="LuxR_C_like"/>
    <property type="match status" value="1"/>
</dbReference>
<dbReference type="AlphaFoldDB" id="A0A936YLN2"/>
<dbReference type="InterPro" id="IPR016032">
    <property type="entry name" value="Sig_transdc_resp-reg_C-effctor"/>
</dbReference>
<dbReference type="Pfam" id="PF00196">
    <property type="entry name" value="GerE"/>
    <property type="match status" value="1"/>
</dbReference>
<dbReference type="PROSITE" id="PS50043">
    <property type="entry name" value="HTH_LUXR_2"/>
    <property type="match status" value="1"/>
</dbReference>
<keyword evidence="1" id="KW-0805">Transcription regulation</keyword>
<dbReference type="EMBL" id="JAEQNC010000005">
    <property type="protein sequence ID" value="MBL0372628.1"/>
    <property type="molecule type" value="Genomic_DNA"/>
</dbReference>
<gene>
    <name evidence="5" type="ORF">JJB09_11370</name>
</gene>
<sequence>MASHYHILPFTGGRMQFDRTGFGNQFLSLVASAMPLTGCCFYRVEGGRHVVDHQLSSLSPYWLERYYHHFWRFDPLHPERMSQSRARLQLLTRDSVRRDVSAREYFEQFLVPQKTVHQTELYFRRGSQIVAGASLLRNESTGAFTTDNLSFLDKLVEFVEGSVFEPAEAEDAWQDAAGLTPREHEIAMLIGAAICNKEICRRLNIELPTVKTHVSRILSKTGVRSRAELIRKLHNRH</sequence>
<evidence type="ECO:0000256" key="3">
    <source>
        <dbReference type="ARBA" id="ARBA00023163"/>
    </source>
</evidence>
<dbReference type="PRINTS" id="PR00038">
    <property type="entry name" value="HTHLUXR"/>
</dbReference>
<dbReference type="Gene3D" id="1.10.10.10">
    <property type="entry name" value="Winged helix-like DNA-binding domain superfamily/Winged helix DNA-binding domain"/>
    <property type="match status" value="1"/>
</dbReference>
<reference evidence="5" key="1">
    <citation type="submission" date="2021-01" db="EMBL/GenBank/DDBJ databases">
        <title>Rhizobium sp. strain KVB221 16S ribosomal RNA gene Genome sequencing and assembly.</title>
        <authorList>
            <person name="Kang M."/>
        </authorList>
    </citation>
    <scope>NUCLEOTIDE SEQUENCE</scope>
    <source>
        <strain evidence="5">KVB221</strain>
    </source>
</reference>
<dbReference type="PANTHER" id="PTHR44688">
    <property type="entry name" value="DNA-BINDING TRANSCRIPTIONAL ACTIVATOR DEVR_DOSR"/>
    <property type="match status" value="1"/>
</dbReference>
<dbReference type="InterPro" id="IPR036388">
    <property type="entry name" value="WH-like_DNA-bd_sf"/>
</dbReference>
<dbReference type="Proteomes" id="UP000633219">
    <property type="component" value="Unassembled WGS sequence"/>
</dbReference>
<dbReference type="GO" id="GO:0006355">
    <property type="term" value="P:regulation of DNA-templated transcription"/>
    <property type="evidence" value="ECO:0007669"/>
    <property type="project" value="InterPro"/>
</dbReference>
<evidence type="ECO:0000259" key="4">
    <source>
        <dbReference type="PROSITE" id="PS50043"/>
    </source>
</evidence>
<keyword evidence="2" id="KW-0238">DNA-binding</keyword>
<accession>A0A936YLN2</accession>
<dbReference type="GO" id="GO:0003677">
    <property type="term" value="F:DNA binding"/>
    <property type="evidence" value="ECO:0007669"/>
    <property type="project" value="UniProtKB-KW"/>
</dbReference>
<evidence type="ECO:0000256" key="1">
    <source>
        <dbReference type="ARBA" id="ARBA00023015"/>
    </source>
</evidence>
<dbReference type="PANTHER" id="PTHR44688:SF16">
    <property type="entry name" value="DNA-BINDING TRANSCRIPTIONAL ACTIVATOR DEVR_DOSR"/>
    <property type="match status" value="1"/>
</dbReference>
<name>A0A936YLN2_9HYPH</name>
<evidence type="ECO:0000313" key="6">
    <source>
        <dbReference type="Proteomes" id="UP000633219"/>
    </source>
</evidence>
<protein>
    <submittedName>
        <fullName evidence="5">Helix-turn-helix transcriptional regulator</fullName>
    </submittedName>
</protein>
<organism evidence="5 6">
    <name type="scientific">Rhizobium setariae</name>
    <dbReference type="NCBI Taxonomy" id="2801340"/>
    <lineage>
        <taxon>Bacteria</taxon>
        <taxon>Pseudomonadati</taxon>
        <taxon>Pseudomonadota</taxon>
        <taxon>Alphaproteobacteria</taxon>
        <taxon>Hyphomicrobiales</taxon>
        <taxon>Rhizobiaceae</taxon>
        <taxon>Rhizobium/Agrobacterium group</taxon>
        <taxon>Rhizobium</taxon>
    </lineage>
</organism>
<comment type="caution">
    <text evidence="5">The sequence shown here is derived from an EMBL/GenBank/DDBJ whole genome shotgun (WGS) entry which is preliminary data.</text>
</comment>
<dbReference type="SUPFAM" id="SSF46894">
    <property type="entry name" value="C-terminal effector domain of the bipartite response regulators"/>
    <property type="match status" value="1"/>
</dbReference>
<feature type="domain" description="HTH luxR-type" evidence="4">
    <location>
        <begin position="172"/>
        <end position="237"/>
    </location>
</feature>
<evidence type="ECO:0000256" key="2">
    <source>
        <dbReference type="ARBA" id="ARBA00023125"/>
    </source>
</evidence>
<dbReference type="SMART" id="SM00421">
    <property type="entry name" value="HTH_LUXR"/>
    <property type="match status" value="1"/>
</dbReference>
<keyword evidence="3" id="KW-0804">Transcription</keyword>
<keyword evidence="6" id="KW-1185">Reference proteome</keyword>
<dbReference type="InterPro" id="IPR000792">
    <property type="entry name" value="Tscrpt_reg_LuxR_C"/>
</dbReference>